<sequence>MGNLLRALALAGLGTIAVSSCSTVQPTHIEDSATLTQQISSIRLDMEAGGVNVEGRADAGPVALKRNFSYHGAKPSDVTYRVENGQLVLGGCGTDCAVTYTLTVPVNLPVSGSTTTGAITLSRVGSVDVSTHDGHVQLDNVAGPVKAETSNGRIQGQAINGSKVEAKTSNGSIDLTLAVAQDVRATTSNGSVTLAVPNGNYQVSAETTNGRKNIDVPNTPAGQYHLDIRTSNGQITVKPA</sequence>
<protein>
    <recommendedName>
        <fullName evidence="1">DUF4097 domain-containing protein</fullName>
    </recommendedName>
</protein>
<accession>A0A3A4K0W8</accession>
<keyword evidence="3" id="KW-1185">Reference proteome</keyword>
<comment type="caution">
    <text evidence="2">The sequence shown here is derived from an EMBL/GenBank/DDBJ whole genome shotgun (WGS) entry which is preliminary data.</text>
</comment>
<evidence type="ECO:0000259" key="1">
    <source>
        <dbReference type="Pfam" id="PF13349"/>
    </source>
</evidence>
<evidence type="ECO:0000313" key="2">
    <source>
        <dbReference type="EMBL" id="RJO73350.1"/>
    </source>
</evidence>
<dbReference type="OrthoDB" id="4331847at2"/>
<dbReference type="RefSeq" id="WP_120042426.1">
    <property type="nucleotide sequence ID" value="NZ_QZFU01000023.1"/>
</dbReference>
<dbReference type="Proteomes" id="UP000266677">
    <property type="component" value="Unassembled WGS sequence"/>
</dbReference>
<dbReference type="EMBL" id="QZFU01000023">
    <property type="protein sequence ID" value="RJO73350.1"/>
    <property type="molecule type" value="Genomic_DNA"/>
</dbReference>
<dbReference type="Pfam" id="PF13349">
    <property type="entry name" value="DUF4097"/>
    <property type="match status" value="1"/>
</dbReference>
<organism evidence="2 3">
    <name type="scientific">Nocardia panacis</name>
    <dbReference type="NCBI Taxonomy" id="2340916"/>
    <lineage>
        <taxon>Bacteria</taxon>
        <taxon>Bacillati</taxon>
        <taxon>Actinomycetota</taxon>
        <taxon>Actinomycetes</taxon>
        <taxon>Mycobacteriales</taxon>
        <taxon>Nocardiaceae</taxon>
        <taxon>Nocardia</taxon>
    </lineage>
</organism>
<proteinExistence type="predicted"/>
<evidence type="ECO:0000313" key="3">
    <source>
        <dbReference type="Proteomes" id="UP000266677"/>
    </source>
</evidence>
<feature type="domain" description="DUF4097" evidence="1">
    <location>
        <begin position="113"/>
        <end position="237"/>
    </location>
</feature>
<dbReference type="InterPro" id="IPR025164">
    <property type="entry name" value="Toastrack_DUF4097"/>
</dbReference>
<dbReference type="PROSITE" id="PS51257">
    <property type="entry name" value="PROKAR_LIPOPROTEIN"/>
    <property type="match status" value="1"/>
</dbReference>
<reference evidence="2 3" key="1">
    <citation type="submission" date="2018-09" db="EMBL/GenBank/DDBJ databases">
        <title>YIM PH21274 draft genome.</title>
        <authorList>
            <person name="Miao C."/>
        </authorList>
    </citation>
    <scope>NUCLEOTIDE SEQUENCE [LARGE SCALE GENOMIC DNA]</scope>
    <source>
        <strain evidence="2 3">YIM PH 21724</strain>
    </source>
</reference>
<gene>
    <name evidence="2" type="ORF">D5S18_19075</name>
</gene>
<name>A0A3A4K0W8_9NOCA</name>
<dbReference type="AlphaFoldDB" id="A0A3A4K0W8"/>